<accession>A0A3P7IIE7</accession>
<dbReference type="Proteomes" id="UP000270094">
    <property type="component" value="Unassembled WGS sequence"/>
</dbReference>
<reference evidence="1 2" key="1">
    <citation type="submission" date="2018-11" db="EMBL/GenBank/DDBJ databases">
        <authorList>
            <consortium name="Pathogen Informatics"/>
        </authorList>
    </citation>
    <scope>NUCLEOTIDE SEQUENCE [LARGE SCALE GENOMIC DNA]</scope>
</reference>
<organism evidence="1 2">
    <name type="scientific">Strongylus vulgaris</name>
    <name type="common">Blood worm</name>
    <dbReference type="NCBI Taxonomy" id="40348"/>
    <lineage>
        <taxon>Eukaryota</taxon>
        <taxon>Metazoa</taxon>
        <taxon>Ecdysozoa</taxon>
        <taxon>Nematoda</taxon>
        <taxon>Chromadorea</taxon>
        <taxon>Rhabditida</taxon>
        <taxon>Rhabditina</taxon>
        <taxon>Rhabditomorpha</taxon>
        <taxon>Strongyloidea</taxon>
        <taxon>Strongylidae</taxon>
        <taxon>Strongylus</taxon>
    </lineage>
</organism>
<dbReference type="EMBL" id="UYYB01003224">
    <property type="protein sequence ID" value="VDM66589.1"/>
    <property type="molecule type" value="Genomic_DNA"/>
</dbReference>
<proteinExistence type="predicted"/>
<evidence type="ECO:0000313" key="1">
    <source>
        <dbReference type="EMBL" id="VDM66589.1"/>
    </source>
</evidence>
<gene>
    <name evidence="1" type="ORF">SVUK_LOCUS1587</name>
</gene>
<dbReference type="AlphaFoldDB" id="A0A3P7IIE7"/>
<evidence type="ECO:0000313" key="2">
    <source>
        <dbReference type="Proteomes" id="UP000270094"/>
    </source>
</evidence>
<sequence>MGTTDMAFEYRLRHGPCEPKQSWSTLYRKVHRAKSGRRRIKKLGGGTSMWESDRQLCLKMEHAARKCVKKAKKAYVEELQRNWNFVRENEIYTELARARAGHPPADPGKGPAEEVWLATKTNGKAFGPDGIPSEKEYGWSDASWLADLFKQEKRLRWYRHVSRGDEKHVTRVAMSLEVAGKRPQGRPTMRWMDRISTA</sequence>
<keyword evidence="2" id="KW-1185">Reference proteome</keyword>
<protein>
    <submittedName>
        <fullName evidence="1">Uncharacterized protein</fullName>
    </submittedName>
</protein>
<dbReference type="OrthoDB" id="418748at2759"/>
<name>A0A3P7IIE7_STRVU</name>